<name>A0AAD7DZ68_9AGAR</name>
<protein>
    <submittedName>
        <fullName evidence="1">Uncharacterized protein</fullName>
    </submittedName>
</protein>
<reference evidence="1" key="1">
    <citation type="submission" date="2023-03" db="EMBL/GenBank/DDBJ databases">
        <title>Massive genome expansion in bonnet fungi (Mycena s.s.) driven by repeated elements and novel gene families across ecological guilds.</title>
        <authorList>
            <consortium name="Lawrence Berkeley National Laboratory"/>
            <person name="Harder C.B."/>
            <person name="Miyauchi S."/>
            <person name="Viragh M."/>
            <person name="Kuo A."/>
            <person name="Thoen E."/>
            <person name="Andreopoulos B."/>
            <person name="Lu D."/>
            <person name="Skrede I."/>
            <person name="Drula E."/>
            <person name="Henrissat B."/>
            <person name="Morin E."/>
            <person name="Kohler A."/>
            <person name="Barry K."/>
            <person name="LaButti K."/>
            <person name="Morin E."/>
            <person name="Salamov A."/>
            <person name="Lipzen A."/>
            <person name="Mereny Z."/>
            <person name="Hegedus B."/>
            <person name="Baldrian P."/>
            <person name="Stursova M."/>
            <person name="Weitz H."/>
            <person name="Taylor A."/>
            <person name="Grigoriev I.V."/>
            <person name="Nagy L.G."/>
            <person name="Martin F."/>
            <person name="Kauserud H."/>
        </authorList>
    </citation>
    <scope>NUCLEOTIDE SEQUENCE</scope>
    <source>
        <strain evidence="1">CBHHK182m</strain>
    </source>
</reference>
<sequence length="85" mass="9403">MCSWMCLPRGSWVSSPRRICTLLSLRTSLSPALSANFKIWAAIRCCASRSEHCKLMRCATLRRGAGAYPVSSRVVRSPSSVASRR</sequence>
<gene>
    <name evidence="1" type="ORF">B0H16DRAFT_1641057</name>
</gene>
<evidence type="ECO:0000313" key="2">
    <source>
        <dbReference type="Proteomes" id="UP001215598"/>
    </source>
</evidence>
<comment type="caution">
    <text evidence="1">The sequence shown here is derived from an EMBL/GenBank/DDBJ whole genome shotgun (WGS) entry which is preliminary data.</text>
</comment>
<organism evidence="1 2">
    <name type="scientific">Mycena metata</name>
    <dbReference type="NCBI Taxonomy" id="1033252"/>
    <lineage>
        <taxon>Eukaryota</taxon>
        <taxon>Fungi</taxon>
        <taxon>Dikarya</taxon>
        <taxon>Basidiomycota</taxon>
        <taxon>Agaricomycotina</taxon>
        <taxon>Agaricomycetes</taxon>
        <taxon>Agaricomycetidae</taxon>
        <taxon>Agaricales</taxon>
        <taxon>Marasmiineae</taxon>
        <taxon>Mycenaceae</taxon>
        <taxon>Mycena</taxon>
    </lineage>
</organism>
<dbReference type="AlphaFoldDB" id="A0AAD7DZ68"/>
<evidence type="ECO:0000313" key="1">
    <source>
        <dbReference type="EMBL" id="KAJ7701366.1"/>
    </source>
</evidence>
<proteinExistence type="predicted"/>
<dbReference type="EMBL" id="JARKIB010000532">
    <property type="protein sequence ID" value="KAJ7701366.1"/>
    <property type="molecule type" value="Genomic_DNA"/>
</dbReference>
<dbReference type="Proteomes" id="UP001215598">
    <property type="component" value="Unassembled WGS sequence"/>
</dbReference>
<keyword evidence="2" id="KW-1185">Reference proteome</keyword>
<accession>A0AAD7DZ68</accession>